<dbReference type="AlphaFoldDB" id="A0A2C9VM59"/>
<evidence type="ECO:0000313" key="1">
    <source>
        <dbReference type="EMBL" id="OAY46145.1"/>
    </source>
</evidence>
<accession>A0A2C9VM59</accession>
<reference evidence="1" key="1">
    <citation type="submission" date="2016-02" db="EMBL/GenBank/DDBJ databases">
        <title>WGS assembly of Manihot esculenta.</title>
        <authorList>
            <person name="Bredeson J.V."/>
            <person name="Prochnik S.E."/>
            <person name="Lyons J.B."/>
            <person name="Schmutz J."/>
            <person name="Grimwood J."/>
            <person name="Vrebalov J."/>
            <person name="Bart R.S."/>
            <person name="Amuge T."/>
            <person name="Ferguson M.E."/>
            <person name="Green R."/>
            <person name="Putnam N."/>
            <person name="Stites J."/>
            <person name="Rounsley S."/>
            <person name="Rokhsar D.S."/>
        </authorList>
    </citation>
    <scope>NUCLEOTIDE SEQUENCE [LARGE SCALE GENOMIC DNA]</scope>
    <source>
        <tissue evidence="1">Leaf</tissue>
    </source>
</reference>
<gene>
    <name evidence="1" type="ORF">MANES_07G120500</name>
</gene>
<proteinExistence type="predicted"/>
<name>A0A2C9VM59_MANES</name>
<sequence length="145" mass="16095">MNATPPPAPAPPPISCEAMDKGFDVEVEFTWIWVSFLRISLYLICKSYASLGSSANSRILITNHCTLQKGHPDPVAQTELNEGLLLWALMGVHALLVPVHESVQLTSATRSLMKGEDVETNTQATKAENTLESLDRFPFLYNKFY</sequence>
<protein>
    <submittedName>
        <fullName evidence="1">Uncharacterized protein</fullName>
    </submittedName>
</protein>
<dbReference type="EMBL" id="CM004393">
    <property type="protein sequence ID" value="OAY46145.1"/>
    <property type="molecule type" value="Genomic_DNA"/>
</dbReference>
<organism evidence="1">
    <name type="scientific">Manihot esculenta</name>
    <name type="common">Cassava</name>
    <name type="synonym">Jatropha manihot</name>
    <dbReference type="NCBI Taxonomy" id="3983"/>
    <lineage>
        <taxon>Eukaryota</taxon>
        <taxon>Viridiplantae</taxon>
        <taxon>Streptophyta</taxon>
        <taxon>Embryophyta</taxon>
        <taxon>Tracheophyta</taxon>
        <taxon>Spermatophyta</taxon>
        <taxon>Magnoliopsida</taxon>
        <taxon>eudicotyledons</taxon>
        <taxon>Gunneridae</taxon>
        <taxon>Pentapetalae</taxon>
        <taxon>rosids</taxon>
        <taxon>fabids</taxon>
        <taxon>Malpighiales</taxon>
        <taxon>Euphorbiaceae</taxon>
        <taxon>Crotonoideae</taxon>
        <taxon>Manihoteae</taxon>
        <taxon>Manihot</taxon>
    </lineage>
</organism>